<reference evidence="1 2" key="1">
    <citation type="submission" date="2016-07" db="EMBL/GenBank/DDBJ databases">
        <title>Genomic analysis of zinc-resistant bacterium Mucilaginibacter pedocola TBZ30.</title>
        <authorList>
            <person name="Huang J."/>
            <person name="Tang J."/>
        </authorList>
    </citation>
    <scope>NUCLEOTIDE SEQUENCE [LARGE SCALE GENOMIC DNA]</scope>
    <source>
        <strain evidence="1 2">TBZ30</strain>
    </source>
</reference>
<dbReference type="STRING" id="1792845.BC343_16625"/>
<dbReference type="RefSeq" id="WP_078351018.1">
    <property type="nucleotide sequence ID" value="NZ_MBTF01000037.1"/>
</dbReference>
<evidence type="ECO:0000313" key="1">
    <source>
        <dbReference type="EMBL" id="OOQ57144.1"/>
    </source>
</evidence>
<protein>
    <recommendedName>
        <fullName evidence="3">DUF5060 domain-containing protein</fullName>
    </recommendedName>
</protein>
<evidence type="ECO:0008006" key="3">
    <source>
        <dbReference type="Google" id="ProtNLM"/>
    </source>
</evidence>
<organism evidence="1 2">
    <name type="scientific">Mucilaginibacter pedocola</name>
    <dbReference type="NCBI Taxonomy" id="1792845"/>
    <lineage>
        <taxon>Bacteria</taxon>
        <taxon>Pseudomonadati</taxon>
        <taxon>Bacteroidota</taxon>
        <taxon>Sphingobacteriia</taxon>
        <taxon>Sphingobacteriales</taxon>
        <taxon>Sphingobacteriaceae</taxon>
        <taxon>Mucilaginibacter</taxon>
    </lineage>
</organism>
<proteinExistence type="predicted"/>
<accession>A0A1S9P876</accession>
<comment type="caution">
    <text evidence="1">The sequence shown here is derived from an EMBL/GenBank/DDBJ whole genome shotgun (WGS) entry which is preliminary data.</text>
</comment>
<evidence type="ECO:0000313" key="2">
    <source>
        <dbReference type="Proteomes" id="UP000189739"/>
    </source>
</evidence>
<dbReference type="OrthoDB" id="797734at2"/>
<dbReference type="AlphaFoldDB" id="A0A1S9P876"/>
<gene>
    <name evidence="1" type="ORF">BC343_16625</name>
</gene>
<keyword evidence="2" id="KW-1185">Reference proteome</keyword>
<sequence length="126" mass="14247">MLELTAGQQSEKIIVTLTELTTLEAPHYLFVFTHVATKQVVAVVMGADESPYPDRYNQFDINTATYFAGMPVGEWHYTAYQQDNPTNTNPAFTAGEVEFGKMRLSSETDFEFTQYHQPATYKAYNG</sequence>
<dbReference type="Proteomes" id="UP000189739">
    <property type="component" value="Unassembled WGS sequence"/>
</dbReference>
<name>A0A1S9P876_9SPHI</name>
<dbReference type="EMBL" id="MBTF01000037">
    <property type="protein sequence ID" value="OOQ57144.1"/>
    <property type="molecule type" value="Genomic_DNA"/>
</dbReference>